<proteinExistence type="predicted"/>
<feature type="region of interest" description="Disordered" evidence="1">
    <location>
        <begin position="196"/>
        <end position="221"/>
    </location>
</feature>
<protein>
    <submittedName>
        <fullName evidence="2">Uncharacterized protein</fullName>
    </submittedName>
</protein>
<accession>A0A807LB30</accession>
<dbReference type="EMBL" id="CP019445">
    <property type="protein sequence ID" value="APZ04457.1"/>
    <property type="molecule type" value="Genomic_DNA"/>
</dbReference>
<dbReference type="RefSeq" id="WP_054803943.1">
    <property type="nucleotide sequence ID" value="NZ_CP019445.1"/>
</dbReference>
<name>A0A807LB30_9ENTR</name>
<dbReference type="AlphaFoldDB" id="A0A807LB30"/>
<sequence>MSIQEVSASAAAQSQYEVRASKTITFGGKEIVTESSISVSISAEALARGAESQPKPTKEQSEKVAREMAVLRNNDMASYARGPSLASAFYGDPATASDAVSFIDFFQHSTINADDMATALHQALTSPQGSGDETTLGMDVAMTQAKLNYVVDKFVSADYQQQARDFVAGFVAKKGEQADQTNRAALTQSAALAQSRGDTAQAKQSQQAIEQLDAGTHSSQTDRKAMLAITANADDSSNWFAQMNQRVENSSSLPFVTALEKNHIGALQQQWSQFTTLLKAAEQPAGDESQHA</sequence>
<keyword evidence="3" id="KW-1185">Reference proteome</keyword>
<evidence type="ECO:0000256" key="1">
    <source>
        <dbReference type="SAM" id="MobiDB-lite"/>
    </source>
</evidence>
<feature type="compositionally biased region" description="Polar residues" evidence="1">
    <location>
        <begin position="197"/>
        <end position="209"/>
    </location>
</feature>
<gene>
    <name evidence="2" type="ORF">BWI95_04980</name>
</gene>
<organism evidence="2 3">
    <name type="scientific">Kosakonia cowanii JCM 10956 = DSM 18146</name>
    <dbReference type="NCBI Taxonomy" id="1300165"/>
    <lineage>
        <taxon>Bacteria</taxon>
        <taxon>Pseudomonadati</taxon>
        <taxon>Pseudomonadota</taxon>
        <taxon>Gammaproteobacteria</taxon>
        <taxon>Enterobacterales</taxon>
        <taxon>Enterobacteriaceae</taxon>
        <taxon>Kosakonia</taxon>
    </lineage>
</organism>
<dbReference type="Proteomes" id="UP000187148">
    <property type="component" value="Chromosome"/>
</dbReference>
<reference evidence="2 3" key="1">
    <citation type="submission" date="2017-01" db="EMBL/GenBank/DDBJ databases">
        <authorList>
            <person name="Cao J.-M."/>
        </authorList>
    </citation>
    <scope>NUCLEOTIDE SEQUENCE [LARGE SCALE GENOMIC DNA]</scope>
    <source>
        <strain evidence="2 3">888-76</strain>
    </source>
</reference>
<evidence type="ECO:0000313" key="2">
    <source>
        <dbReference type="EMBL" id="APZ04457.1"/>
    </source>
</evidence>
<evidence type="ECO:0000313" key="3">
    <source>
        <dbReference type="Proteomes" id="UP000187148"/>
    </source>
</evidence>
<dbReference type="KEGG" id="kco:BWI95_04980"/>